<dbReference type="EMBL" id="ABEXCJ050000004">
    <property type="protein sequence ID" value="EMR4590400.1"/>
    <property type="molecule type" value="Genomic_DNA"/>
</dbReference>
<feature type="compositionally biased region" description="Basic and acidic residues" evidence="1">
    <location>
        <begin position="330"/>
        <end position="342"/>
    </location>
</feature>
<protein>
    <submittedName>
        <fullName evidence="2">Uncharacterized protein</fullName>
    </submittedName>
</protein>
<evidence type="ECO:0000313" key="2">
    <source>
        <dbReference type="EMBL" id="ELR5218213.1"/>
    </source>
</evidence>
<accession>A0AAD2VTU9</accession>
<sequence>MNDVTHLGTITVWGNNPREHFNDYFNNYDNAHEDIDLTGRYEKLKCILHENLYDNIKIADIHDDVNNHKVDIFKNPSIKIKDNLKSKQTLIENDLIILRKDIAEIEKSPGWKFIIDPQKYPCTYKWNFQSSDSSKLKISATFKFRTIEDRDRLLADDFDDNIPGIPRFPFDNIDLYIDAVNKRADRDARNQLLEIKRQHKSTTDKIQFNVNELNKLKIAQSSMFAIPSPNVPALPHGVSSNSQATQTANSNIAKGIENTLGAVRDGLAETFDCTFGLSCSNDLDKAAKNPNVGKPHTGGDQIPEQGRIDTSGNQIPEQGKIDTGGNQIPEQERADTGGDQIPEHIDNTYITPLLNQITVEDIAYLSENKNNIKNKWHQGSFNSPDESLQKHYEKHGKEVGAGSIEQYRNKAEEFVKNLKGARTVKVRGATDNVTRYYKNGKYLDRTSEGKIISFVKQ</sequence>
<proteinExistence type="predicted"/>
<comment type="caution">
    <text evidence="2">The sequence shown here is derived from an EMBL/GenBank/DDBJ whole genome shotgun (WGS) entry which is preliminary data.</text>
</comment>
<evidence type="ECO:0000256" key="1">
    <source>
        <dbReference type="SAM" id="MobiDB-lite"/>
    </source>
</evidence>
<dbReference type="EMBL" id="ABEXCJ040000004">
    <property type="protein sequence ID" value="ELR5218213.1"/>
    <property type="molecule type" value="Genomic_DNA"/>
</dbReference>
<organism evidence="2">
    <name type="scientific">Providencia rettgeri</name>
    <dbReference type="NCBI Taxonomy" id="587"/>
    <lineage>
        <taxon>Bacteria</taxon>
        <taxon>Pseudomonadati</taxon>
        <taxon>Pseudomonadota</taxon>
        <taxon>Gammaproteobacteria</taxon>
        <taxon>Enterobacterales</taxon>
        <taxon>Morganellaceae</taxon>
        <taxon>Providencia</taxon>
    </lineage>
</organism>
<dbReference type="AlphaFoldDB" id="A0AAD2VTU9"/>
<evidence type="ECO:0000313" key="3">
    <source>
        <dbReference type="EMBL" id="EMR4590400.1"/>
    </source>
</evidence>
<feature type="region of interest" description="Disordered" evidence="1">
    <location>
        <begin position="288"/>
        <end position="342"/>
    </location>
</feature>
<reference evidence="2" key="1">
    <citation type="submission" date="2023-10" db="EMBL/GenBank/DDBJ databases">
        <authorList>
            <consortium name="Clinical and Environmental Microbiology Branch: Whole genome sequencing antimicrobial resistance pathogens in the healthcare setting"/>
        </authorList>
    </citation>
    <scope>NUCLEOTIDE SEQUENCE</scope>
    <source>
        <strain evidence="2">2020QW-00022</strain>
    </source>
</reference>
<gene>
    <name evidence="3" type="ORF">M0K77_002735</name>
    <name evidence="2" type="ORF">M0K77_RS13675</name>
</gene>
<name>A0AAD2VTU9_PRORE</name>